<name>A0A5N6XAG8_9EURO</name>
<evidence type="ECO:0000313" key="2">
    <source>
        <dbReference type="Proteomes" id="UP000325945"/>
    </source>
</evidence>
<gene>
    <name evidence="1" type="ORF">BDV39DRAFT_202437</name>
</gene>
<dbReference type="AlphaFoldDB" id="A0A5N6XAG8"/>
<evidence type="ECO:0008006" key="3">
    <source>
        <dbReference type="Google" id="ProtNLM"/>
    </source>
</evidence>
<protein>
    <recommendedName>
        <fullName evidence="3">Transcription factor domain-containing protein</fullName>
    </recommendedName>
</protein>
<sequence>MSLNDDPQYAMGVAVNSAVTNSDTVQSGCAPIMQLLNHELTNQEQTLSSVIRIDEQDEVTSQLPTGYLDMEQISLCQDIPERHLRLYRLADIHQLKAHLYLPFFLQSSGISGQQHGRPSCVKSARSLLEAYSCLYESDPTTARIDNNVKLSGFSTLTAAAILFLHLLGRYTSREKTSKPHPDWYDQFLP</sequence>
<accession>A0A5N6XAG8</accession>
<dbReference type="EMBL" id="ML741775">
    <property type="protein sequence ID" value="KAE8330251.1"/>
    <property type="molecule type" value="Genomic_DNA"/>
</dbReference>
<dbReference type="Proteomes" id="UP000325945">
    <property type="component" value="Unassembled WGS sequence"/>
</dbReference>
<evidence type="ECO:0000313" key="1">
    <source>
        <dbReference type="EMBL" id="KAE8330251.1"/>
    </source>
</evidence>
<proteinExistence type="predicted"/>
<organism evidence="1 2">
    <name type="scientific">Aspergillus sergii</name>
    <dbReference type="NCBI Taxonomy" id="1034303"/>
    <lineage>
        <taxon>Eukaryota</taxon>
        <taxon>Fungi</taxon>
        <taxon>Dikarya</taxon>
        <taxon>Ascomycota</taxon>
        <taxon>Pezizomycotina</taxon>
        <taxon>Eurotiomycetes</taxon>
        <taxon>Eurotiomycetidae</taxon>
        <taxon>Eurotiales</taxon>
        <taxon>Aspergillaceae</taxon>
        <taxon>Aspergillus</taxon>
        <taxon>Aspergillus subgen. Circumdati</taxon>
    </lineage>
</organism>
<keyword evidence="2" id="KW-1185">Reference proteome</keyword>
<reference evidence="2" key="1">
    <citation type="submission" date="2019-04" db="EMBL/GenBank/DDBJ databases">
        <title>Friends and foes A comparative genomics studyof 23 Aspergillus species from section Flavi.</title>
        <authorList>
            <consortium name="DOE Joint Genome Institute"/>
            <person name="Kjaerbolling I."/>
            <person name="Vesth T."/>
            <person name="Frisvad J.C."/>
            <person name="Nybo J.L."/>
            <person name="Theobald S."/>
            <person name="Kildgaard S."/>
            <person name="Isbrandt T."/>
            <person name="Kuo A."/>
            <person name="Sato A."/>
            <person name="Lyhne E.K."/>
            <person name="Kogle M.E."/>
            <person name="Wiebenga A."/>
            <person name="Kun R.S."/>
            <person name="Lubbers R.J."/>
            <person name="Makela M.R."/>
            <person name="Barry K."/>
            <person name="Chovatia M."/>
            <person name="Clum A."/>
            <person name="Daum C."/>
            <person name="Haridas S."/>
            <person name="He G."/>
            <person name="LaButti K."/>
            <person name="Lipzen A."/>
            <person name="Mondo S."/>
            <person name="Riley R."/>
            <person name="Salamov A."/>
            <person name="Simmons B.A."/>
            <person name="Magnuson J.K."/>
            <person name="Henrissat B."/>
            <person name="Mortensen U.H."/>
            <person name="Larsen T.O."/>
            <person name="Devries R.P."/>
            <person name="Grigoriev I.V."/>
            <person name="Machida M."/>
            <person name="Baker S.E."/>
            <person name="Andersen M.R."/>
        </authorList>
    </citation>
    <scope>NUCLEOTIDE SEQUENCE [LARGE SCALE GENOMIC DNA]</scope>
    <source>
        <strain evidence="2">CBS 130017</strain>
    </source>
</reference>